<dbReference type="EMBL" id="CAEKKB010000005">
    <property type="protein sequence ID" value="CAB4311348.1"/>
    <property type="molecule type" value="Genomic_DNA"/>
</dbReference>
<proteinExistence type="predicted"/>
<dbReference type="Proteomes" id="UP000507222">
    <property type="component" value="Unassembled WGS sequence"/>
</dbReference>
<evidence type="ECO:0000313" key="2">
    <source>
        <dbReference type="EMBL" id="CAB4311348.1"/>
    </source>
</evidence>
<reference evidence="4" key="1">
    <citation type="journal article" date="2020" name="Genome Biol.">
        <title>Gamete binning: chromosome-level and haplotype-resolved genome assembly enabled by high-throughput single-cell sequencing of gamete genomes.</title>
        <authorList>
            <person name="Campoy J.A."/>
            <person name="Sun H."/>
            <person name="Goel M."/>
            <person name="Jiao W.-B."/>
            <person name="Folz-Donahue K."/>
            <person name="Wang N."/>
            <person name="Rubio M."/>
            <person name="Liu C."/>
            <person name="Kukat C."/>
            <person name="Ruiz D."/>
            <person name="Huettel B."/>
            <person name="Schneeberger K."/>
        </authorList>
    </citation>
    <scope>NUCLEOTIDE SEQUENCE [LARGE SCALE GENOMIC DNA]</scope>
    <source>
        <strain evidence="4">cv. Rojo Pasion</strain>
    </source>
</reference>
<dbReference type="PANTHER" id="PTHR46504:SF2">
    <property type="entry name" value="TRNASE Z TRZ1"/>
    <property type="match status" value="1"/>
</dbReference>
<evidence type="ECO:0000313" key="3">
    <source>
        <dbReference type="Proteomes" id="UP000507222"/>
    </source>
</evidence>
<protein>
    <recommendedName>
        <fullName evidence="5">Metallo-beta-lactamase domain-containing protein</fullName>
    </recommendedName>
</protein>
<dbReference type="Proteomes" id="UP000507245">
    <property type="component" value="Unassembled WGS sequence"/>
</dbReference>
<dbReference type="AlphaFoldDB" id="A0A6J5XJY9"/>
<dbReference type="OrthoDB" id="527344at2759"/>
<dbReference type="EMBL" id="CAEKDK010000005">
    <property type="protein sequence ID" value="CAB4280938.1"/>
    <property type="molecule type" value="Genomic_DNA"/>
</dbReference>
<name>A0A6J5XJY9_PRUAR</name>
<dbReference type="InterPro" id="IPR036866">
    <property type="entry name" value="RibonucZ/Hydroxyglut_hydro"/>
</dbReference>
<dbReference type="PANTHER" id="PTHR46504">
    <property type="entry name" value="TRNASE Z TRZ1"/>
    <property type="match status" value="1"/>
</dbReference>
<reference evidence="2 3" key="2">
    <citation type="submission" date="2020-05" db="EMBL/GenBank/DDBJ databases">
        <authorList>
            <person name="Campoy J."/>
            <person name="Schneeberger K."/>
            <person name="Spophaly S."/>
        </authorList>
    </citation>
    <scope>NUCLEOTIDE SEQUENCE [LARGE SCALE GENOMIC DNA]</scope>
    <source>
        <strain evidence="2">PruArmRojPasFocal</strain>
    </source>
</reference>
<evidence type="ECO:0000313" key="4">
    <source>
        <dbReference type="Proteomes" id="UP000507245"/>
    </source>
</evidence>
<dbReference type="Gene3D" id="3.60.15.10">
    <property type="entry name" value="Ribonuclease Z/Hydroxyacylglutathione hydrolase-like"/>
    <property type="match status" value="1"/>
</dbReference>
<evidence type="ECO:0000313" key="1">
    <source>
        <dbReference type="EMBL" id="CAB4280938.1"/>
    </source>
</evidence>
<dbReference type="SUPFAM" id="SSF56281">
    <property type="entry name" value="Metallo-hydrolase/oxidoreductase"/>
    <property type="match status" value="1"/>
</dbReference>
<keyword evidence="4" id="KW-1185">Reference proteome</keyword>
<gene>
    <name evidence="1" type="ORF">CURHAP_LOCUS33900</name>
    <name evidence="2" type="ORF">ORAREDHAP_LOCUS33487</name>
</gene>
<accession>A0A6J5XJY9</accession>
<sequence>MSDFITDSSNIDVLKAKILVVESTFVDDSVKVEHAREYGHMHLSEIISHAEKFENKAILLIHFSARYTVKEIEQAVSVLPSPLAGRVFALTEGI</sequence>
<organism evidence="2 4">
    <name type="scientific">Prunus armeniaca</name>
    <name type="common">Apricot</name>
    <name type="synonym">Armeniaca vulgaris</name>
    <dbReference type="NCBI Taxonomy" id="36596"/>
    <lineage>
        <taxon>Eukaryota</taxon>
        <taxon>Viridiplantae</taxon>
        <taxon>Streptophyta</taxon>
        <taxon>Embryophyta</taxon>
        <taxon>Tracheophyta</taxon>
        <taxon>Spermatophyta</taxon>
        <taxon>Magnoliopsida</taxon>
        <taxon>eudicotyledons</taxon>
        <taxon>Gunneridae</taxon>
        <taxon>Pentapetalae</taxon>
        <taxon>rosids</taxon>
        <taxon>fabids</taxon>
        <taxon>Rosales</taxon>
        <taxon>Rosaceae</taxon>
        <taxon>Amygdaloideae</taxon>
        <taxon>Amygdaleae</taxon>
        <taxon>Prunus</taxon>
    </lineage>
</organism>
<evidence type="ECO:0008006" key="5">
    <source>
        <dbReference type="Google" id="ProtNLM"/>
    </source>
</evidence>